<accession>A0A9P6DQK8</accession>
<feature type="compositionally biased region" description="Pro residues" evidence="1">
    <location>
        <begin position="535"/>
        <end position="552"/>
    </location>
</feature>
<dbReference type="EMBL" id="MU129022">
    <property type="protein sequence ID" value="KAF9510127.1"/>
    <property type="molecule type" value="Genomic_DNA"/>
</dbReference>
<evidence type="ECO:0000256" key="1">
    <source>
        <dbReference type="SAM" id="MobiDB-lite"/>
    </source>
</evidence>
<evidence type="ECO:0000313" key="3">
    <source>
        <dbReference type="Proteomes" id="UP000886523"/>
    </source>
</evidence>
<sequence length="878" mass="98903">MAIWWHRHRTGFGQIYFDTVDSWEKYSQNRASQTDLRPLLRIYYIQKEWTLVFSNSQRHFQFLGFPTSPNMGHAPHNQALLPKPTKWPLRPRGTLEPHDYTLWPNMLDPSTPYRPYIYRLKSDRLLMSPQYSFTIARDWEIIAEAWKVPGIPPLPTKPHGLEKQYSVQLIEDFIWENPELSLNLLVNYAYNNRGFAEYIMHICFDHLARTYKLELPSFGVDDRRVGAIYRFPLDPDVGSVVDDMIRQRCTSLWCSGVSVPAADAESAAVMKQWKVDRLQVEERVVHVEIPLIHVSRPNPWHIRPHEGYPGESSCDDEEHSLSYIASRMFGANDMCETHVAILHDLLGPGPWPSAQTYVVLGFRWVYEYGERIKVYDNEEDDPTFSTPKPAASSGVDDNDRMDIFGVIMGNPFDTEFDDTYDGHDEDDDYWREPSPLDPGQENAVKALISAAENGDDSAWQRIELALRGAHGKKRGKSHNGKPAQKADRSRNELEAVEKSKAEELRWEAETHVREVEQRECEASQSRQSAPTVSSVPPPPPPPPPPMPAPHHPPAASGSAQHAPAASTTGPALLPPQPPAPAPGLPDVNTPCPVAPVRHPPPALDSSYRHSAARPLSLVLSPCLENPQEHLRAILSVSTETYSVEDTTTSTTLSVPTTMLLVMDSTKMTALPISMKTIPVTRSSWAAITAKLRSRLTPLVAGPSSSAMKPGNNVSWPPPECLRMAHWPALDIEGIDHTEEPMDWVRRYSEHGVLAARRLRPNQRKGAQYHMYLLFKDMAKRDSCLQILAGSLVNNQVESFQYENDLVNCLGVTEVRYMQEAYVNAHSMAEVKELLAIGPIPYLIPLDAIDEMLDYKQFPALIDPCPGDSIVHARETQLL</sequence>
<dbReference type="Proteomes" id="UP000886523">
    <property type="component" value="Unassembled WGS sequence"/>
</dbReference>
<reference evidence="2" key="1">
    <citation type="journal article" date="2020" name="Nat. Commun.">
        <title>Large-scale genome sequencing of mycorrhizal fungi provides insights into the early evolution of symbiotic traits.</title>
        <authorList>
            <person name="Miyauchi S."/>
            <person name="Kiss E."/>
            <person name="Kuo A."/>
            <person name="Drula E."/>
            <person name="Kohler A."/>
            <person name="Sanchez-Garcia M."/>
            <person name="Morin E."/>
            <person name="Andreopoulos B."/>
            <person name="Barry K.W."/>
            <person name="Bonito G."/>
            <person name="Buee M."/>
            <person name="Carver A."/>
            <person name="Chen C."/>
            <person name="Cichocki N."/>
            <person name="Clum A."/>
            <person name="Culley D."/>
            <person name="Crous P.W."/>
            <person name="Fauchery L."/>
            <person name="Girlanda M."/>
            <person name="Hayes R.D."/>
            <person name="Keri Z."/>
            <person name="LaButti K."/>
            <person name="Lipzen A."/>
            <person name="Lombard V."/>
            <person name="Magnuson J."/>
            <person name="Maillard F."/>
            <person name="Murat C."/>
            <person name="Nolan M."/>
            <person name="Ohm R.A."/>
            <person name="Pangilinan J."/>
            <person name="Pereira M.F."/>
            <person name="Perotto S."/>
            <person name="Peter M."/>
            <person name="Pfister S."/>
            <person name="Riley R."/>
            <person name="Sitrit Y."/>
            <person name="Stielow J.B."/>
            <person name="Szollosi G."/>
            <person name="Zifcakova L."/>
            <person name="Stursova M."/>
            <person name="Spatafora J.W."/>
            <person name="Tedersoo L."/>
            <person name="Vaario L.M."/>
            <person name="Yamada A."/>
            <person name="Yan M."/>
            <person name="Wang P."/>
            <person name="Xu J."/>
            <person name="Bruns T."/>
            <person name="Baldrian P."/>
            <person name="Vilgalys R."/>
            <person name="Dunand C."/>
            <person name="Henrissat B."/>
            <person name="Grigoriev I.V."/>
            <person name="Hibbett D."/>
            <person name="Nagy L.G."/>
            <person name="Martin F.M."/>
        </authorList>
    </citation>
    <scope>NUCLEOTIDE SEQUENCE</scope>
    <source>
        <strain evidence="2">UP504</strain>
    </source>
</reference>
<feature type="compositionally biased region" description="Basic and acidic residues" evidence="1">
    <location>
        <begin position="484"/>
        <end position="499"/>
    </location>
</feature>
<evidence type="ECO:0000313" key="2">
    <source>
        <dbReference type="EMBL" id="KAF9510127.1"/>
    </source>
</evidence>
<comment type="caution">
    <text evidence="2">The sequence shown here is derived from an EMBL/GenBank/DDBJ whole genome shotgun (WGS) entry which is preliminary data.</text>
</comment>
<keyword evidence="3" id="KW-1185">Reference proteome</keyword>
<feature type="region of interest" description="Disordered" evidence="1">
    <location>
        <begin position="378"/>
        <end position="397"/>
    </location>
</feature>
<feature type="compositionally biased region" description="Low complexity" evidence="1">
    <location>
        <begin position="553"/>
        <end position="571"/>
    </location>
</feature>
<gene>
    <name evidence="2" type="ORF">BS47DRAFT_1364752</name>
</gene>
<feature type="compositionally biased region" description="Acidic residues" evidence="1">
    <location>
        <begin position="418"/>
        <end position="429"/>
    </location>
</feature>
<name>A0A9P6DQK8_9AGAM</name>
<feature type="compositionally biased region" description="Basic residues" evidence="1">
    <location>
        <begin position="469"/>
        <end position="479"/>
    </location>
</feature>
<feature type="region of interest" description="Disordered" evidence="1">
    <location>
        <begin position="418"/>
        <end position="440"/>
    </location>
</feature>
<organism evidence="2 3">
    <name type="scientific">Hydnum rufescens UP504</name>
    <dbReference type="NCBI Taxonomy" id="1448309"/>
    <lineage>
        <taxon>Eukaryota</taxon>
        <taxon>Fungi</taxon>
        <taxon>Dikarya</taxon>
        <taxon>Basidiomycota</taxon>
        <taxon>Agaricomycotina</taxon>
        <taxon>Agaricomycetes</taxon>
        <taxon>Cantharellales</taxon>
        <taxon>Hydnaceae</taxon>
        <taxon>Hydnum</taxon>
    </lineage>
</organism>
<feature type="compositionally biased region" description="Pro residues" evidence="1">
    <location>
        <begin position="572"/>
        <end position="583"/>
    </location>
</feature>
<proteinExistence type="predicted"/>
<dbReference type="AlphaFoldDB" id="A0A9P6DQK8"/>
<feature type="region of interest" description="Disordered" evidence="1">
    <location>
        <begin position="467"/>
        <end position="499"/>
    </location>
</feature>
<feature type="region of interest" description="Disordered" evidence="1">
    <location>
        <begin position="514"/>
        <end position="607"/>
    </location>
</feature>
<protein>
    <submittedName>
        <fullName evidence="2">Uncharacterized protein</fullName>
    </submittedName>
</protein>